<name>A0AB73IE88_9BURK</name>
<proteinExistence type="predicted"/>
<comment type="caution">
    <text evidence="1">The sequence shown here is derived from an EMBL/GenBank/DDBJ whole genome shotgun (WGS) entry which is preliminary data.</text>
</comment>
<evidence type="ECO:0000313" key="1">
    <source>
        <dbReference type="EMBL" id="MDP9648340.1"/>
    </source>
</evidence>
<evidence type="ECO:0000313" key="2">
    <source>
        <dbReference type="Proteomes" id="UP001229486"/>
    </source>
</evidence>
<dbReference type="Proteomes" id="UP001229486">
    <property type="component" value="Unassembled WGS sequence"/>
</dbReference>
<accession>A0AB73IE88</accession>
<protein>
    <recommendedName>
        <fullName evidence="3">Transposase</fullName>
    </recommendedName>
</protein>
<evidence type="ECO:0008006" key="3">
    <source>
        <dbReference type="Google" id="ProtNLM"/>
    </source>
</evidence>
<gene>
    <name evidence="1" type="ORF">J2793_003786</name>
</gene>
<organism evidence="1 2">
    <name type="scientific">Paraburkholderia caledonica</name>
    <dbReference type="NCBI Taxonomy" id="134536"/>
    <lineage>
        <taxon>Bacteria</taxon>
        <taxon>Pseudomonadati</taxon>
        <taxon>Pseudomonadota</taxon>
        <taxon>Betaproteobacteria</taxon>
        <taxon>Burkholderiales</taxon>
        <taxon>Burkholderiaceae</taxon>
        <taxon>Paraburkholderia</taxon>
    </lineage>
</organism>
<dbReference type="AlphaFoldDB" id="A0AB73IE88"/>
<dbReference type="RefSeq" id="WP_392394227.1">
    <property type="nucleotide sequence ID" value="NZ_JAURTK010000004.1"/>
</dbReference>
<reference evidence="1" key="1">
    <citation type="submission" date="2023-07" db="EMBL/GenBank/DDBJ databases">
        <title>Sorghum-associated microbial communities from plants grown in Nebraska, USA.</title>
        <authorList>
            <person name="Schachtman D."/>
        </authorList>
    </citation>
    <scope>NUCLEOTIDE SEQUENCE</scope>
    <source>
        <strain evidence="1">DS1061</strain>
    </source>
</reference>
<dbReference type="EMBL" id="JAURTK010000004">
    <property type="protein sequence ID" value="MDP9648340.1"/>
    <property type="molecule type" value="Genomic_DNA"/>
</dbReference>
<sequence length="71" mass="8237">MKNSVKMPFSRKSRVLEFAPLDEQEITLELIIYSVNLGKQKCKKSTVMNWPNPLLPAAAARAAPQRRRRRR</sequence>